<keyword evidence="3 11" id="KW-0812">Transmembrane</keyword>
<dbReference type="SUPFAM" id="SSF56112">
    <property type="entry name" value="Protein kinase-like (PK-like)"/>
    <property type="match status" value="1"/>
</dbReference>
<dbReference type="GO" id="GO:0051707">
    <property type="term" value="P:response to other organism"/>
    <property type="evidence" value="ECO:0007669"/>
    <property type="project" value="UniProtKB-ARBA"/>
</dbReference>
<keyword evidence="9" id="KW-1015">Disulfide bond</keyword>
<keyword evidence="8 11" id="KW-0472">Membrane</keyword>
<dbReference type="Pfam" id="PF07714">
    <property type="entry name" value="PK_Tyr_Ser-Thr"/>
    <property type="match status" value="1"/>
</dbReference>
<evidence type="ECO:0000256" key="3">
    <source>
        <dbReference type="ARBA" id="ARBA00022692"/>
    </source>
</evidence>
<keyword evidence="2" id="KW-1003">Cell membrane</keyword>
<evidence type="ECO:0000256" key="4">
    <source>
        <dbReference type="ARBA" id="ARBA00022729"/>
    </source>
</evidence>
<dbReference type="Gene3D" id="3.30.200.20">
    <property type="entry name" value="Phosphorylase Kinase, domain 1"/>
    <property type="match status" value="1"/>
</dbReference>
<keyword evidence="5" id="KW-0547">Nucleotide-binding</keyword>
<organism evidence="14 15">
    <name type="scientific">Erythranthe guttata</name>
    <name type="common">Yellow monkey flower</name>
    <name type="synonym">Mimulus guttatus</name>
    <dbReference type="NCBI Taxonomy" id="4155"/>
    <lineage>
        <taxon>Eukaryota</taxon>
        <taxon>Viridiplantae</taxon>
        <taxon>Streptophyta</taxon>
        <taxon>Embryophyta</taxon>
        <taxon>Tracheophyta</taxon>
        <taxon>Spermatophyta</taxon>
        <taxon>Magnoliopsida</taxon>
        <taxon>eudicotyledons</taxon>
        <taxon>Gunneridae</taxon>
        <taxon>Pentapetalae</taxon>
        <taxon>asterids</taxon>
        <taxon>lamiids</taxon>
        <taxon>Lamiales</taxon>
        <taxon>Phrymaceae</taxon>
        <taxon>Erythranthe</taxon>
    </lineage>
</organism>
<gene>
    <name evidence="14" type="ORF">MIMGU_mgv1a025419mg</name>
</gene>
<dbReference type="Pfam" id="PF23472">
    <property type="entry name" value="LysM2_CERK1_LYK3_4_5"/>
    <property type="match status" value="1"/>
</dbReference>
<dbReference type="AlphaFoldDB" id="A0A022RUX9"/>
<dbReference type="GO" id="GO:0005524">
    <property type="term" value="F:ATP binding"/>
    <property type="evidence" value="ECO:0007669"/>
    <property type="project" value="UniProtKB-KW"/>
</dbReference>
<dbReference type="PROSITE" id="PS51782">
    <property type="entry name" value="LYSM"/>
    <property type="match status" value="2"/>
</dbReference>
<evidence type="ECO:0000313" key="14">
    <source>
        <dbReference type="EMBL" id="EYU44312.1"/>
    </source>
</evidence>
<evidence type="ECO:0008006" key="16">
    <source>
        <dbReference type="Google" id="ProtNLM"/>
    </source>
</evidence>
<dbReference type="EMBL" id="KI630214">
    <property type="protein sequence ID" value="EYU44312.1"/>
    <property type="molecule type" value="Genomic_DNA"/>
</dbReference>
<dbReference type="InterPro" id="IPR000719">
    <property type="entry name" value="Prot_kinase_dom"/>
</dbReference>
<dbReference type="InterPro" id="IPR011009">
    <property type="entry name" value="Kinase-like_dom_sf"/>
</dbReference>
<evidence type="ECO:0000256" key="1">
    <source>
        <dbReference type="ARBA" id="ARBA00004162"/>
    </source>
</evidence>
<proteinExistence type="predicted"/>
<keyword evidence="6" id="KW-0067">ATP-binding</keyword>
<feature type="non-terminal residue" evidence="14">
    <location>
        <position position="654"/>
    </location>
</feature>
<keyword evidence="4" id="KW-0732">Signal</keyword>
<evidence type="ECO:0000259" key="12">
    <source>
        <dbReference type="PROSITE" id="PS50011"/>
    </source>
</evidence>
<dbReference type="Pfam" id="PF23473">
    <property type="entry name" value="LysM3_LYK4_5"/>
    <property type="match status" value="1"/>
</dbReference>
<evidence type="ECO:0000313" key="15">
    <source>
        <dbReference type="Proteomes" id="UP000030748"/>
    </source>
</evidence>
<name>A0A022RUX9_ERYGU</name>
<feature type="compositionally biased region" description="Basic and acidic residues" evidence="10">
    <location>
        <begin position="329"/>
        <end position="341"/>
    </location>
</feature>
<accession>A0A022RUX9</accession>
<dbReference type="InterPro" id="IPR056562">
    <property type="entry name" value="LysM2_CERK1_LYK3_4_5"/>
</dbReference>
<keyword evidence="15" id="KW-1185">Reference proteome</keyword>
<dbReference type="InterPro" id="IPR018392">
    <property type="entry name" value="LysM"/>
</dbReference>
<dbReference type="STRING" id="4155.A0A022RUX9"/>
<evidence type="ECO:0000256" key="8">
    <source>
        <dbReference type="ARBA" id="ARBA00023136"/>
    </source>
</evidence>
<dbReference type="PROSITE" id="PS50011">
    <property type="entry name" value="PROTEIN_KINASE_DOM"/>
    <property type="match status" value="1"/>
</dbReference>
<evidence type="ECO:0000256" key="5">
    <source>
        <dbReference type="ARBA" id="ARBA00022741"/>
    </source>
</evidence>
<dbReference type="InterPro" id="IPR056563">
    <property type="entry name" value="LysM3_LYK4_5"/>
</dbReference>
<dbReference type="eggNOG" id="ENOG502QSFN">
    <property type="taxonomic scope" value="Eukaryota"/>
</dbReference>
<dbReference type="FunFam" id="1.10.510.10:FF:000468">
    <property type="entry name" value="PTI1-like tyrosine-protein kinase 3"/>
    <property type="match status" value="1"/>
</dbReference>
<protein>
    <recommendedName>
        <fullName evidence="16">Protein kinase domain-containing protein</fullName>
    </recommendedName>
</protein>
<reference evidence="14 15" key="1">
    <citation type="journal article" date="2013" name="Proc. Natl. Acad. Sci. U.S.A.">
        <title>Fine-scale variation in meiotic recombination in Mimulus inferred from population shotgun sequencing.</title>
        <authorList>
            <person name="Hellsten U."/>
            <person name="Wright K.M."/>
            <person name="Jenkins J."/>
            <person name="Shu S."/>
            <person name="Yuan Y."/>
            <person name="Wessler S.R."/>
            <person name="Schmutz J."/>
            <person name="Willis J.H."/>
            <person name="Rokhsar D.S."/>
        </authorList>
    </citation>
    <scope>NUCLEOTIDE SEQUENCE [LARGE SCALE GENOMIC DNA]</scope>
    <source>
        <strain evidence="15">cv. DUN x IM62</strain>
    </source>
</reference>
<dbReference type="PANTHER" id="PTHR45927:SF11">
    <property type="entry name" value="LYSM DOMAIN RECEPTOR-LIKE KINASE 4"/>
    <property type="match status" value="1"/>
</dbReference>
<keyword evidence="7 11" id="KW-1133">Transmembrane helix</keyword>
<feature type="region of interest" description="Disordered" evidence="10">
    <location>
        <begin position="252"/>
        <end position="281"/>
    </location>
</feature>
<sequence>MSVCVKSHEQLKKKLTRPARVDLHERSGCARVNSHDQQPYIRQATSACEIKDNSTSVLGYTCNGARRRSSCQSYLTFRSTPPYDTLSAVSALFSVNSSQLAQLNSVPETNTAVFEADRMVLIPVTCSCSGEHYQVNASYVVRQDDTYFGIANATFQGLSTCQSLETQNGDPTRYIFPGSRITVPLRCACPTQNQSDAGVNYLLSYLVTWNQFVSSISALFGVDTGQTLAANTLSETDFNIYPFTTLLIPLRDPPTSSQVTGPQPPPPPSTAAAVPPPPASGGGSSKKTWVFAAVGALGGIVLASAVCFFFFRKHNRKSKPATDSSRNFESIEKPLRKTEQHENEDDSSQLSQDFLESISSIAQSLKVYPFQQLKSATQDFSPGSKIKGSVYLGTINGDLAAIKKMNGGDVSKEINLLNKINHFNLIRLSGVSFNEGQWYLVYEYASNGELSDWIHRKSEDQRTNDTMNWNKRLQIALDISAGLNYLHRYTSPPHIHKDLNSKNILLDENFRAKISNFGLSRSTDHGEEGQFALTRHIIGTKGYMAPEYLENGIVSTKMDVYSFGVVMLEILTGKEVSFFEMDPSEVLAPAVMSDDGHENLRKLIDPILQENYNIDLVLVLFKLIHRCLEKSPTNRPEMDDVFQSLSRISTSASS</sequence>
<feature type="domain" description="LysM" evidence="13">
    <location>
        <begin position="203"/>
        <end position="248"/>
    </location>
</feature>
<evidence type="ECO:0000256" key="10">
    <source>
        <dbReference type="SAM" id="MobiDB-lite"/>
    </source>
</evidence>
<feature type="domain" description="Protein kinase" evidence="12">
    <location>
        <begin position="376"/>
        <end position="648"/>
    </location>
</feature>
<dbReference type="SMART" id="SM00257">
    <property type="entry name" value="LysM"/>
    <property type="match status" value="3"/>
</dbReference>
<dbReference type="GO" id="GO:0004672">
    <property type="term" value="F:protein kinase activity"/>
    <property type="evidence" value="ECO:0007669"/>
    <property type="project" value="InterPro"/>
</dbReference>
<dbReference type="PANTHER" id="PTHR45927">
    <property type="entry name" value="LYSM-DOMAIN RECEPTOR-LIKE KINASE-RELATED"/>
    <property type="match status" value="1"/>
</dbReference>
<dbReference type="Gene3D" id="1.10.510.10">
    <property type="entry name" value="Transferase(Phosphotransferase) domain 1"/>
    <property type="match status" value="1"/>
</dbReference>
<evidence type="ECO:0000256" key="6">
    <source>
        <dbReference type="ARBA" id="ARBA00022840"/>
    </source>
</evidence>
<feature type="transmembrane region" description="Helical" evidence="11">
    <location>
        <begin position="289"/>
        <end position="311"/>
    </location>
</feature>
<evidence type="ECO:0000259" key="13">
    <source>
        <dbReference type="PROSITE" id="PS51782"/>
    </source>
</evidence>
<feature type="domain" description="LysM" evidence="13">
    <location>
        <begin position="137"/>
        <end position="183"/>
    </location>
</feature>
<evidence type="ECO:0000256" key="2">
    <source>
        <dbReference type="ARBA" id="ARBA00022475"/>
    </source>
</evidence>
<dbReference type="InterPro" id="IPR001245">
    <property type="entry name" value="Ser-Thr/Tyr_kinase_cat_dom"/>
</dbReference>
<feature type="compositionally biased region" description="Pro residues" evidence="10">
    <location>
        <begin position="262"/>
        <end position="279"/>
    </location>
</feature>
<evidence type="ECO:0000256" key="9">
    <source>
        <dbReference type="ARBA" id="ARBA00023157"/>
    </source>
</evidence>
<evidence type="ECO:0000256" key="11">
    <source>
        <dbReference type="SAM" id="Phobius"/>
    </source>
</evidence>
<comment type="subcellular location">
    <subcellularLocation>
        <location evidence="1">Cell membrane</location>
        <topology evidence="1">Single-pass membrane protein</topology>
    </subcellularLocation>
</comment>
<feature type="region of interest" description="Disordered" evidence="10">
    <location>
        <begin position="317"/>
        <end position="350"/>
    </location>
</feature>
<evidence type="ECO:0000256" key="7">
    <source>
        <dbReference type="ARBA" id="ARBA00022989"/>
    </source>
</evidence>
<dbReference type="Pfam" id="PF23446">
    <property type="entry name" value="LysM1_NFP_LYK"/>
    <property type="match status" value="1"/>
</dbReference>
<dbReference type="InterPro" id="IPR052611">
    <property type="entry name" value="Plant_RLK_LysM"/>
</dbReference>
<dbReference type="GO" id="GO:0005886">
    <property type="term" value="C:plasma membrane"/>
    <property type="evidence" value="ECO:0007669"/>
    <property type="project" value="UniProtKB-SubCell"/>
</dbReference>
<dbReference type="Proteomes" id="UP000030748">
    <property type="component" value="Unassembled WGS sequence"/>
</dbReference>
<dbReference type="InterPro" id="IPR056561">
    <property type="entry name" value="NFP_LYK_LysM1"/>
</dbReference>